<sequence>MGGSQIFTTWAAVGGLVFVAVAVVVNVIYVRARLPLPVAGKPLAAVITDFDSAGDRLPWPSVVVPTGWLGITVFAAGMTSIAWDAAVDSRMWALVGFAGVMLQNASFAIVEALRFGLAAAARLEPSAVAGLWAFSNVLFGFNQLFLATALIGFTAASASIAPEWLAIVGYLSAAALFIAASASPFNARGASRTALLGLIGWLGWMIWIAGHCVVMVTR</sequence>
<reference evidence="3" key="1">
    <citation type="submission" date="2015-07" db="EMBL/GenBank/DDBJ databases">
        <authorList>
            <person name="Urmite Genomes"/>
        </authorList>
    </citation>
    <scope>NUCLEOTIDE SEQUENCE [LARGE SCALE GENOMIC DNA]</scope>
    <source>
        <strain evidence="3">type strain: ATCC 49404</strain>
    </source>
</reference>
<feature type="transmembrane region" description="Helical" evidence="1">
    <location>
        <begin position="6"/>
        <end position="29"/>
    </location>
</feature>
<gene>
    <name evidence="2" type="ORF">BN2156_00874</name>
</gene>
<keyword evidence="1" id="KW-0812">Transmembrane</keyword>
<dbReference type="RefSeq" id="WP_090510608.1">
    <property type="nucleotide sequence ID" value="NZ_CWKH01000001.1"/>
</dbReference>
<evidence type="ECO:0000313" key="2">
    <source>
        <dbReference type="EMBL" id="CRZ14026.1"/>
    </source>
</evidence>
<dbReference type="OrthoDB" id="3699675at2"/>
<dbReference type="AlphaFoldDB" id="A0A0H5RJT9"/>
<feature type="transmembrane region" description="Helical" evidence="1">
    <location>
        <begin position="89"/>
        <end position="110"/>
    </location>
</feature>
<feature type="transmembrane region" description="Helical" evidence="1">
    <location>
        <begin position="194"/>
        <end position="216"/>
    </location>
</feature>
<proteinExistence type="predicted"/>
<organism evidence="2 3">
    <name type="scientific">Mycolicibacterium neworleansense</name>
    <dbReference type="NCBI Taxonomy" id="146018"/>
    <lineage>
        <taxon>Bacteria</taxon>
        <taxon>Bacillati</taxon>
        <taxon>Actinomycetota</taxon>
        <taxon>Actinomycetes</taxon>
        <taxon>Mycobacteriales</taxon>
        <taxon>Mycobacteriaceae</taxon>
        <taxon>Mycolicibacterium</taxon>
    </lineage>
</organism>
<name>A0A0H5RJT9_9MYCO</name>
<evidence type="ECO:0008006" key="4">
    <source>
        <dbReference type="Google" id="ProtNLM"/>
    </source>
</evidence>
<feature type="transmembrane region" description="Helical" evidence="1">
    <location>
        <begin position="131"/>
        <end position="158"/>
    </location>
</feature>
<keyword evidence="1" id="KW-1133">Transmembrane helix</keyword>
<dbReference type="STRING" id="146018.BN2156_00874"/>
<evidence type="ECO:0000313" key="3">
    <source>
        <dbReference type="Proteomes" id="UP000199147"/>
    </source>
</evidence>
<dbReference type="EMBL" id="CWKH01000001">
    <property type="protein sequence ID" value="CRZ14026.1"/>
    <property type="molecule type" value="Genomic_DNA"/>
</dbReference>
<protein>
    <recommendedName>
        <fullName evidence="4">Integral membrane protein</fullName>
    </recommendedName>
</protein>
<keyword evidence="3" id="KW-1185">Reference proteome</keyword>
<accession>A0A0H5RJT9</accession>
<feature type="transmembrane region" description="Helical" evidence="1">
    <location>
        <begin position="164"/>
        <end position="182"/>
    </location>
</feature>
<dbReference type="Proteomes" id="UP000199147">
    <property type="component" value="Unassembled WGS sequence"/>
</dbReference>
<keyword evidence="1" id="KW-0472">Membrane</keyword>
<feature type="transmembrane region" description="Helical" evidence="1">
    <location>
        <begin position="62"/>
        <end position="83"/>
    </location>
</feature>
<evidence type="ECO:0000256" key="1">
    <source>
        <dbReference type="SAM" id="Phobius"/>
    </source>
</evidence>